<dbReference type="PROSITE" id="PS50847">
    <property type="entry name" value="GRAM_POS_ANCHORING"/>
    <property type="match status" value="1"/>
</dbReference>
<dbReference type="AlphaFoldDB" id="A0A8J3BDN3"/>
<keyword evidence="10" id="KW-1185">Reference proteome</keyword>
<gene>
    <name evidence="9" type="ORF">GCM10010123_41270</name>
</gene>
<organism evidence="9 10">
    <name type="scientific">Pilimelia anulata</name>
    <dbReference type="NCBI Taxonomy" id="53371"/>
    <lineage>
        <taxon>Bacteria</taxon>
        <taxon>Bacillati</taxon>
        <taxon>Actinomycetota</taxon>
        <taxon>Actinomycetes</taxon>
        <taxon>Micromonosporales</taxon>
        <taxon>Micromonosporaceae</taxon>
        <taxon>Pilimelia</taxon>
    </lineage>
</organism>
<feature type="region of interest" description="Disordered" evidence="5">
    <location>
        <begin position="144"/>
        <end position="228"/>
    </location>
</feature>
<evidence type="ECO:0000256" key="4">
    <source>
        <dbReference type="ARBA" id="ARBA00023088"/>
    </source>
</evidence>
<keyword evidence="6" id="KW-1133">Transmembrane helix</keyword>
<name>A0A8J3BDN3_9ACTN</name>
<feature type="transmembrane region" description="Helical" evidence="6">
    <location>
        <begin position="250"/>
        <end position="271"/>
    </location>
</feature>
<keyword evidence="2" id="KW-0964">Secreted</keyword>
<dbReference type="RefSeq" id="WP_189171858.1">
    <property type="nucleotide sequence ID" value="NZ_BMQB01000011.1"/>
</dbReference>
<keyword evidence="1" id="KW-0134">Cell wall</keyword>
<reference evidence="9" key="2">
    <citation type="submission" date="2020-09" db="EMBL/GenBank/DDBJ databases">
        <authorList>
            <person name="Sun Q."/>
            <person name="Ohkuma M."/>
        </authorList>
    </citation>
    <scope>NUCLEOTIDE SEQUENCE</scope>
    <source>
        <strain evidence="9">JCM 3090</strain>
    </source>
</reference>
<dbReference type="EMBL" id="BMQB01000011">
    <property type="protein sequence ID" value="GGK07183.1"/>
    <property type="molecule type" value="Genomic_DNA"/>
</dbReference>
<sequence length="280" mass="28543">MLIRAGAVLTGVTAAVLAATAMPAAACGFSFVGKLPIKAVDYPTHRCEPDIGGGPYQGKDVWVFELPAYRGHHGDFRSVTVKFDTDGDRHSDKTIVIDDGANDGDDIVKHGGTSRAWIVTPAGWKLTGASAKINGKAPKFTLGFTCPGTTPPPPTPTPTYTKPPVTTPPTTAPPTTAPPTTAPPTVTPTTSAPKPTPTDCPPSVKPTPSKPTHTYGKPTPTPTKTTAVPMVTYPSSSGTSTSLPVTGSGLSALILLAGGLVGTGAGALFLARRRAAGRAS</sequence>
<feature type="signal peptide" evidence="7">
    <location>
        <begin position="1"/>
        <end position="26"/>
    </location>
</feature>
<evidence type="ECO:0000256" key="1">
    <source>
        <dbReference type="ARBA" id="ARBA00022512"/>
    </source>
</evidence>
<feature type="domain" description="Gram-positive cocci surface proteins LPxTG" evidence="8">
    <location>
        <begin position="243"/>
        <end position="280"/>
    </location>
</feature>
<evidence type="ECO:0000256" key="2">
    <source>
        <dbReference type="ARBA" id="ARBA00022525"/>
    </source>
</evidence>
<evidence type="ECO:0000313" key="9">
    <source>
        <dbReference type="EMBL" id="GGK07183.1"/>
    </source>
</evidence>
<evidence type="ECO:0000259" key="8">
    <source>
        <dbReference type="PROSITE" id="PS50847"/>
    </source>
</evidence>
<keyword evidence="4" id="KW-0572">Peptidoglycan-anchor</keyword>
<feature type="chain" id="PRO_5035314652" description="Gram-positive cocci surface proteins LPxTG domain-containing protein" evidence="7">
    <location>
        <begin position="27"/>
        <end position="280"/>
    </location>
</feature>
<feature type="compositionally biased region" description="Low complexity" evidence="5">
    <location>
        <begin position="210"/>
        <end position="226"/>
    </location>
</feature>
<evidence type="ECO:0000256" key="3">
    <source>
        <dbReference type="ARBA" id="ARBA00022729"/>
    </source>
</evidence>
<reference evidence="9" key="1">
    <citation type="journal article" date="2014" name="Int. J. Syst. Evol. Microbiol.">
        <title>Complete genome sequence of Corynebacterium casei LMG S-19264T (=DSM 44701T), isolated from a smear-ripened cheese.</title>
        <authorList>
            <consortium name="US DOE Joint Genome Institute (JGI-PGF)"/>
            <person name="Walter F."/>
            <person name="Albersmeier A."/>
            <person name="Kalinowski J."/>
            <person name="Ruckert C."/>
        </authorList>
    </citation>
    <scope>NUCLEOTIDE SEQUENCE</scope>
    <source>
        <strain evidence="9">JCM 3090</strain>
    </source>
</reference>
<feature type="compositionally biased region" description="Pro residues" evidence="5">
    <location>
        <begin position="194"/>
        <end position="209"/>
    </location>
</feature>
<keyword evidence="6" id="KW-0812">Transmembrane</keyword>
<dbReference type="InterPro" id="IPR019931">
    <property type="entry name" value="LPXTG_anchor"/>
</dbReference>
<accession>A0A8J3BDN3</accession>
<comment type="caution">
    <text evidence="9">The sequence shown here is derived from an EMBL/GenBank/DDBJ whole genome shotgun (WGS) entry which is preliminary data.</text>
</comment>
<dbReference type="Proteomes" id="UP000649739">
    <property type="component" value="Unassembled WGS sequence"/>
</dbReference>
<evidence type="ECO:0000313" key="10">
    <source>
        <dbReference type="Proteomes" id="UP000649739"/>
    </source>
</evidence>
<evidence type="ECO:0000256" key="5">
    <source>
        <dbReference type="SAM" id="MobiDB-lite"/>
    </source>
</evidence>
<dbReference type="PRINTS" id="PR01217">
    <property type="entry name" value="PRICHEXTENSN"/>
</dbReference>
<keyword evidence="3 7" id="KW-0732">Signal</keyword>
<feature type="compositionally biased region" description="Pro residues" evidence="5">
    <location>
        <begin position="165"/>
        <end position="186"/>
    </location>
</feature>
<evidence type="ECO:0000256" key="7">
    <source>
        <dbReference type="SAM" id="SignalP"/>
    </source>
</evidence>
<keyword evidence="6" id="KW-0472">Membrane</keyword>
<protein>
    <recommendedName>
        <fullName evidence="8">Gram-positive cocci surface proteins LPxTG domain-containing protein</fullName>
    </recommendedName>
</protein>
<proteinExistence type="predicted"/>
<evidence type="ECO:0000256" key="6">
    <source>
        <dbReference type="SAM" id="Phobius"/>
    </source>
</evidence>